<dbReference type="InterPro" id="IPR056003">
    <property type="entry name" value="CT398_CC_hairpin"/>
</dbReference>
<feature type="coiled-coil region" evidence="1">
    <location>
        <begin position="46"/>
        <end position="156"/>
    </location>
</feature>
<keyword evidence="1" id="KW-0175">Coiled coil</keyword>
<dbReference type="InterPro" id="IPR052376">
    <property type="entry name" value="Oxidative_Scav/Glycosyltrans"/>
</dbReference>
<accession>A0A0B6X1W5</accession>
<name>A0A0B6X1W5_9BACT</name>
<dbReference type="STRING" id="454194.PYK22_03036"/>
<proteinExistence type="predicted"/>
<evidence type="ECO:0000313" key="4">
    <source>
        <dbReference type="EMBL" id="CDM66987.1"/>
    </source>
</evidence>
<dbReference type="RefSeq" id="WP_041978531.1">
    <property type="nucleotide sequence ID" value="NZ_CBXV010000008.1"/>
</dbReference>
<dbReference type="Gene3D" id="1.10.287.1490">
    <property type="match status" value="1"/>
</dbReference>
<protein>
    <submittedName>
        <fullName evidence="4">Zn-ribbon protein, possibly nucleic acid-binding</fullName>
    </submittedName>
</protein>
<dbReference type="PANTHER" id="PTHR39082:SF1">
    <property type="entry name" value="SCAVENGER RECEPTOR CLASS A MEMBER 3"/>
    <property type="match status" value="1"/>
</dbReference>
<dbReference type="EMBL" id="CBXV010000008">
    <property type="protein sequence ID" value="CDM66987.1"/>
    <property type="molecule type" value="Genomic_DNA"/>
</dbReference>
<dbReference type="AlphaFoldDB" id="A0A0B6X1W5"/>
<reference evidence="4 5" key="1">
    <citation type="submission" date="2013-12" db="EMBL/GenBank/DDBJ databases">
        <authorList>
            <person name="Stott M."/>
        </authorList>
    </citation>
    <scope>NUCLEOTIDE SEQUENCE [LARGE SCALE GENOMIC DNA]</scope>
    <source>
        <strain evidence="4 5">K22</strain>
    </source>
</reference>
<evidence type="ECO:0000313" key="5">
    <source>
        <dbReference type="Proteomes" id="UP000031518"/>
    </source>
</evidence>
<dbReference type="Pfam" id="PF02591">
    <property type="entry name" value="Zn_ribbon_9"/>
    <property type="match status" value="1"/>
</dbReference>
<evidence type="ECO:0000256" key="1">
    <source>
        <dbReference type="SAM" id="Coils"/>
    </source>
</evidence>
<dbReference type="Pfam" id="PF24481">
    <property type="entry name" value="CT398_CC"/>
    <property type="match status" value="1"/>
</dbReference>
<dbReference type="InterPro" id="IPR003743">
    <property type="entry name" value="Zf-RING_7"/>
</dbReference>
<dbReference type="PANTHER" id="PTHR39082">
    <property type="entry name" value="PHOSPHOLIPASE C-BETA-2-RELATED"/>
    <property type="match status" value="1"/>
</dbReference>
<reference evidence="4 5" key="2">
    <citation type="submission" date="2015-01" db="EMBL/GenBank/DDBJ databases">
        <title>Complete genome sequence of Pyrinomonas methylaliphatogenes type strain K22T.</title>
        <authorList>
            <person name="Lee K.C.Y."/>
            <person name="Power J.F."/>
            <person name="Dunfield P.F."/>
            <person name="Morgan X.C."/>
            <person name="Huttenhower C."/>
            <person name="Stott M.B."/>
        </authorList>
    </citation>
    <scope>NUCLEOTIDE SEQUENCE [LARGE SCALE GENOMIC DNA]</scope>
    <source>
        <strain evidence="4 5">K22</strain>
    </source>
</reference>
<feature type="domain" description="CT398-like coiled coil hairpin" evidence="3">
    <location>
        <begin position="11"/>
        <end position="185"/>
    </location>
</feature>
<organism evidence="4 5">
    <name type="scientific">Pyrinomonas methylaliphatogenes</name>
    <dbReference type="NCBI Taxonomy" id="454194"/>
    <lineage>
        <taxon>Bacteria</taxon>
        <taxon>Pseudomonadati</taxon>
        <taxon>Acidobacteriota</taxon>
        <taxon>Blastocatellia</taxon>
        <taxon>Blastocatellales</taxon>
        <taxon>Pyrinomonadaceae</taxon>
        <taxon>Pyrinomonas</taxon>
    </lineage>
</organism>
<gene>
    <name evidence="4" type="ORF">PYK22_03036</name>
</gene>
<evidence type="ECO:0000259" key="3">
    <source>
        <dbReference type="Pfam" id="PF24481"/>
    </source>
</evidence>
<sequence length="247" mass="28631">MIKELERLVALQHLDSEIRHLKADLEAIPQRRAEIEREFEQRAFEFRTIENRRDEANKLRGQLEKELAATRARAERAERNLMASKNEKDYTAAIREIDAARKQISQLETQILEQMEAIEQAESEIKEREPEIARLRAELEEKLHSFEEQTRQQAARLEARQRERGELAASLPRNVIALYERISARVRDGLAVVEARDGSCTACFMTLRPQVMAEVRRGDEIILCDNCSRILYYAPENAQKSESKVAS</sequence>
<keyword evidence="5" id="KW-1185">Reference proteome</keyword>
<evidence type="ECO:0000259" key="2">
    <source>
        <dbReference type="Pfam" id="PF02591"/>
    </source>
</evidence>
<dbReference type="Proteomes" id="UP000031518">
    <property type="component" value="Unassembled WGS sequence"/>
</dbReference>
<dbReference type="OrthoDB" id="9795058at2"/>
<feature type="domain" description="C4-type zinc ribbon" evidence="2">
    <location>
        <begin position="199"/>
        <end position="231"/>
    </location>
</feature>